<evidence type="ECO:0000313" key="1">
    <source>
        <dbReference type="EMBL" id="KAI3775930.1"/>
    </source>
</evidence>
<reference evidence="1 2" key="2">
    <citation type="journal article" date="2022" name="Mol. Ecol. Resour.">
        <title>The genomes of chicory, endive, great burdock and yacon provide insights into Asteraceae paleo-polyploidization history and plant inulin production.</title>
        <authorList>
            <person name="Fan W."/>
            <person name="Wang S."/>
            <person name="Wang H."/>
            <person name="Wang A."/>
            <person name="Jiang F."/>
            <person name="Liu H."/>
            <person name="Zhao H."/>
            <person name="Xu D."/>
            <person name="Zhang Y."/>
        </authorList>
    </citation>
    <scope>NUCLEOTIDE SEQUENCE [LARGE SCALE GENOMIC DNA]</scope>
    <source>
        <strain evidence="2">cv. Yunnan</strain>
        <tissue evidence="1">Leaves</tissue>
    </source>
</reference>
<organism evidence="1 2">
    <name type="scientific">Smallanthus sonchifolius</name>
    <dbReference type="NCBI Taxonomy" id="185202"/>
    <lineage>
        <taxon>Eukaryota</taxon>
        <taxon>Viridiplantae</taxon>
        <taxon>Streptophyta</taxon>
        <taxon>Embryophyta</taxon>
        <taxon>Tracheophyta</taxon>
        <taxon>Spermatophyta</taxon>
        <taxon>Magnoliopsida</taxon>
        <taxon>eudicotyledons</taxon>
        <taxon>Gunneridae</taxon>
        <taxon>Pentapetalae</taxon>
        <taxon>asterids</taxon>
        <taxon>campanulids</taxon>
        <taxon>Asterales</taxon>
        <taxon>Asteraceae</taxon>
        <taxon>Asteroideae</taxon>
        <taxon>Heliantheae alliance</taxon>
        <taxon>Millerieae</taxon>
        <taxon>Smallanthus</taxon>
    </lineage>
</organism>
<gene>
    <name evidence="1" type="ORF">L1987_45690</name>
</gene>
<comment type="caution">
    <text evidence="1">The sequence shown here is derived from an EMBL/GenBank/DDBJ whole genome shotgun (WGS) entry which is preliminary data.</text>
</comment>
<protein>
    <submittedName>
        <fullName evidence="1">Uncharacterized protein</fullName>
    </submittedName>
</protein>
<proteinExistence type="predicted"/>
<name>A0ACB9FYM6_9ASTR</name>
<dbReference type="EMBL" id="CM042032">
    <property type="protein sequence ID" value="KAI3775930.1"/>
    <property type="molecule type" value="Genomic_DNA"/>
</dbReference>
<reference evidence="2" key="1">
    <citation type="journal article" date="2022" name="Mol. Ecol. Resour.">
        <title>The genomes of chicory, endive, great burdock and yacon provide insights into Asteraceae palaeo-polyploidization history and plant inulin production.</title>
        <authorList>
            <person name="Fan W."/>
            <person name="Wang S."/>
            <person name="Wang H."/>
            <person name="Wang A."/>
            <person name="Jiang F."/>
            <person name="Liu H."/>
            <person name="Zhao H."/>
            <person name="Xu D."/>
            <person name="Zhang Y."/>
        </authorList>
    </citation>
    <scope>NUCLEOTIDE SEQUENCE [LARGE SCALE GENOMIC DNA]</scope>
    <source>
        <strain evidence="2">cv. Yunnan</strain>
    </source>
</reference>
<sequence>MFLKEIEGLKKEQEDPLERKNLDEVFPPFPAMERQHFAGALIEDEFHTALKGEEGYDNFALWKKKKTTEKERTGPHINYHALPSNVSRL</sequence>
<dbReference type="Proteomes" id="UP001056120">
    <property type="component" value="Linkage Group LG15"/>
</dbReference>
<keyword evidence="2" id="KW-1185">Reference proteome</keyword>
<accession>A0ACB9FYM6</accession>
<evidence type="ECO:0000313" key="2">
    <source>
        <dbReference type="Proteomes" id="UP001056120"/>
    </source>
</evidence>